<evidence type="ECO:0000313" key="2">
    <source>
        <dbReference type="Proteomes" id="UP000248329"/>
    </source>
</evidence>
<name>A0AC61L619_9EURY</name>
<comment type="caution">
    <text evidence="1">The sequence shown here is derived from an EMBL/GenBank/DDBJ whole genome shotgun (WGS) entry which is preliminary data.</text>
</comment>
<proteinExistence type="predicted"/>
<evidence type="ECO:0000313" key="1">
    <source>
        <dbReference type="EMBL" id="PXF61875.1"/>
    </source>
</evidence>
<dbReference type="Proteomes" id="UP000248329">
    <property type="component" value="Unassembled WGS sequence"/>
</dbReference>
<accession>A0AC61L619</accession>
<protein>
    <submittedName>
        <fullName evidence="1">CBS domain-containing protein</fullName>
    </submittedName>
</protein>
<gene>
    <name evidence="1" type="ORF">C4B59_01200</name>
</gene>
<dbReference type="EMBL" id="PQXF01000002">
    <property type="protein sequence ID" value="PXF61875.1"/>
    <property type="molecule type" value="Genomic_DNA"/>
</dbReference>
<reference evidence="1" key="1">
    <citation type="submission" date="2018-01" db="EMBL/GenBank/DDBJ databases">
        <authorList>
            <person name="Krukenberg V."/>
        </authorList>
    </citation>
    <scope>NUCLEOTIDE SEQUENCE</scope>
    <source>
        <strain evidence="1">E20ANME2</strain>
    </source>
</reference>
<sequence>MKRQQTTKPRITMVGGALDRGGDKLNAHAAIHHGDIFAIATERVVTVPPTTSIMSTVKTMLNHGFRRIPIADAGTQQLRGSIVCRDIVDFLCGGPRHSLVTNRFDGNILAAVNEEVREIMETDVAYRYTDSSIEDVLKLMKEKNVGYLPILDKDESVSGIVTEQDFMHLVAGIEVGASIAEYMSTNVTTVEPDATIGTTGKLMIDNGFRRIPVVKNDILLGIVTAFDILRFLGSGEALTKGATGIDDALSVPVKTLVGREVVWTTSDRDVGDAAEMMAENGVGSLPIIDDGVLTGMLTERDFVRVLTTSRQ</sequence>
<organism evidence="1 2">
    <name type="scientific">Candidatus Methanogaster sp</name>
    <dbReference type="NCBI Taxonomy" id="3386292"/>
    <lineage>
        <taxon>Archaea</taxon>
        <taxon>Methanobacteriati</taxon>
        <taxon>Methanobacteriota</taxon>
        <taxon>Stenosarchaea group</taxon>
        <taxon>Methanomicrobia</taxon>
        <taxon>Methanosarcinales</taxon>
        <taxon>ANME-2 cluster</taxon>
        <taxon>Candidatus Methanogasteraceae</taxon>
        <taxon>Candidatus Methanogaster</taxon>
    </lineage>
</organism>